<dbReference type="RefSeq" id="WP_079003690.1">
    <property type="nucleotide sequence ID" value="NZ_CP019402.1"/>
</dbReference>
<dbReference type="Pfam" id="PF13191">
    <property type="entry name" value="AAA_16"/>
    <property type="match status" value="1"/>
</dbReference>
<protein>
    <submittedName>
        <fullName evidence="2">AAA ATPase-like protein</fullName>
    </submittedName>
</protein>
<dbReference type="EMBL" id="RKHL01000001">
    <property type="protein sequence ID" value="ROR80046.1"/>
    <property type="molecule type" value="Genomic_DNA"/>
</dbReference>
<feature type="domain" description="Orc1-like AAA ATPase" evidence="1">
    <location>
        <begin position="18"/>
        <end position="197"/>
    </location>
</feature>
<dbReference type="KEGG" id="pflu:BWO91_19120"/>
<gene>
    <name evidence="2" type="ORF">EDD42_0078</name>
</gene>
<dbReference type="OrthoDB" id="2020141at2"/>
<accession>A0A1S7BDW6</accession>
<sequence>MLPVLNPFRPGAGVRPPELVGRQSEIDLVDLMVAKSRRRRNDGGMILYGLRGVGKTVLLNQLQQNVEKAGWVTVQLEARPGEAGSRVARQSLGRGVAMAGRQMTSRFKNAASDVRTAVATVASFSATVAGMTLKLDAPAAENRANSGLIEIDLEELVADLAGPLTRNNSALAIFVDEMQDLDSDLLTALLAVQHKASQSEWPFYVIGAGLSTLRRTLAEARSYAERFVIREIGALSHEAAVEAVAKPATDLGAIFDQRAVDLIVGEAKGYPFFLQTYGKAVWDLAPDKRIDAEIAAAGIAEGNADLDQGFFPARWDRTTAGERHYLRAMVAVGGNTASTTAVAEYLGVVSSALSPARQSLISKGIIYAERRGYVSFTVPNMDAFILRQPNVDDEDDE</sequence>
<dbReference type="PANTHER" id="PTHR34301">
    <property type="entry name" value="DNA-BINDING PROTEIN-RELATED"/>
    <property type="match status" value="1"/>
</dbReference>
<dbReference type="Gene3D" id="3.40.50.300">
    <property type="entry name" value="P-loop containing nucleotide triphosphate hydrolases"/>
    <property type="match status" value="1"/>
</dbReference>
<evidence type="ECO:0000313" key="3">
    <source>
        <dbReference type="Proteomes" id="UP000266915"/>
    </source>
</evidence>
<reference evidence="2 3" key="1">
    <citation type="submission" date="2018-11" db="EMBL/GenBank/DDBJ databases">
        <title>Sequencing the genomes of 1000 actinobacteria strains.</title>
        <authorList>
            <person name="Klenk H.-P."/>
        </authorList>
    </citation>
    <scope>NUCLEOTIDE SEQUENCE [LARGE SCALE GENOMIC DNA]</scope>
    <source>
        <strain evidence="2 3">DSM 14012</strain>
    </source>
</reference>
<dbReference type="AlphaFoldDB" id="A0A1S7BDW6"/>
<keyword evidence="3" id="KW-1185">Reference proteome</keyword>
<dbReference type="InterPro" id="IPR027417">
    <property type="entry name" value="P-loop_NTPase"/>
</dbReference>
<dbReference type="STRING" id="150123.BWO91_19120"/>
<dbReference type="InterPro" id="IPR041664">
    <property type="entry name" value="AAA_16"/>
</dbReference>
<proteinExistence type="predicted"/>
<name>A0A1S7BDW6_9MICO</name>
<dbReference type="Proteomes" id="UP000266915">
    <property type="component" value="Unassembled WGS sequence"/>
</dbReference>
<organism evidence="2 3">
    <name type="scientific">Plantibacter flavus</name>
    <dbReference type="NCBI Taxonomy" id="150123"/>
    <lineage>
        <taxon>Bacteria</taxon>
        <taxon>Bacillati</taxon>
        <taxon>Actinomycetota</taxon>
        <taxon>Actinomycetes</taxon>
        <taxon>Micrococcales</taxon>
        <taxon>Microbacteriaceae</taxon>
        <taxon>Plantibacter</taxon>
    </lineage>
</organism>
<dbReference type="PANTHER" id="PTHR34301:SF8">
    <property type="entry name" value="ATPASE DOMAIN-CONTAINING PROTEIN"/>
    <property type="match status" value="1"/>
</dbReference>
<comment type="caution">
    <text evidence="2">The sequence shown here is derived from an EMBL/GenBank/DDBJ whole genome shotgun (WGS) entry which is preliminary data.</text>
</comment>
<evidence type="ECO:0000259" key="1">
    <source>
        <dbReference type="Pfam" id="PF13191"/>
    </source>
</evidence>
<dbReference type="SUPFAM" id="SSF52540">
    <property type="entry name" value="P-loop containing nucleoside triphosphate hydrolases"/>
    <property type="match status" value="1"/>
</dbReference>
<evidence type="ECO:0000313" key="2">
    <source>
        <dbReference type="EMBL" id="ROR80046.1"/>
    </source>
</evidence>